<reference evidence="3 4" key="1">
    <citation type="journal article" date="2007" name="Nature">
        <title>Evolution of genes and genomes on the Drosophila phylogeny.</title>
        <authorList>
            <consortium name="Drosophila 12 Genomes Consortium"/>
            <person name="Clark A.G."/>
            <person name="Eisen M.B."/>
            <person name="Smith D.R."/>
            <person name="Bergman C.M."/>
            <person name="Oliver B."/>
            <person name="Markow T.A."/>
            <person name="Kaufman T.C."/>
            <person name="Kellis M."/>
            <person name="Gelbart W."/>
            <person name="Iyer V.N."/>
            <person name="Pollard D.A."/>
            <person name="Sackton T.B."/>
            <person name="Larracuente A.M."/>
            <person name="Singh N.D."/>
            <person name="Abad J.P."/>
            <person name="Abt D.N."/>
            <person name="Adryan B."/>
            <person name="Aguade M."/>
            <person name="Akashi H."/>
            <person name="Anderson W.W."/>
            <person name="Aquadro C.F."/>
            <person name="Ardell D.H."/>
            <person name="Arguello R."/>
            <person name="Artieri C.G."/>
            <person name="Barbash D.A."/>
            <person name="Barker D."/>
            <person name="Barsanti P."/>
            <person name="Batterham P."/>
            <person name="Batzoglou S."/>
            <person name="Begun D."/>
            <person name="Bhutkar A."/>
            <person name="Blanco E."/>
            <person name="Bosak S.A."/>
            <person name="Bradley R.K."/>
            <person name="Brand A.D."/>
            <person name="Brent M.R."/>
            <person name="Brooks A.N."/>
            <person name="Brown R.H."/>
            <person name="Butlin R.K."/>
            <person name="Caggese C."/>
            <person name="Calvi B.R."/>
            <person name="Bernardo de Carvalho A."/>
            <person name="Caspi A."/>
            <person name="Castrezana S."/>
            <person name="Celniker S.E."/>
            <person name="Chang J.L."/>
            <person name="Chapple C."/>
            <person name="Chatterji S."/>
            <person name="Chinwalla A."/>
            <person name="Civetta A."/>
            <person name="Clifton S.W."/>
            <person name="Comeron J.M."/>
            <person name="Costello J.C."/>
            <person name="Coyne J.A."/>
            <person name="Daub J."/>
            <person name="David R.G."/>
            <person name="Delcher A.L."/>
            <person name="Delehaunty K."/>
            <person name="Do C.B."/>
            <person name="Ebling H."/>
            <person name="Edwards K."/>
            <person name="Eickbush T."/>
            <person name="Evans J.D."/>
            <person name="Filipski A."/>
            <person name="Findeiss S."/>
            <person name="Freyhult E."/>
            <person name="Fulton L."/>
            <person name="Fulton R."/>
            <person name="Garcia A.C."/>
            <person name="Gardiner A."/>
            <person name="Garfield D.A."/>
            <person name="Garvin B.E."/>
            <person name="Gibson G."/>
            <person name="Gilbert D."/>
            <person name="Gnerre S."/>
            <person name="Godfrey J."/>
            <person name="Good R."/>
            <person name="Gotea V."/>
            <person name="Gravely B."/>
            <person name="Greenberg A.J."/>
            <person name="Griffiths-Jones S."/>
            <person name="Gross S."/>
            <person name="Guigo R."/>
            <person name="Gustafson E.A."/>
            <person name="Haerty W."/>
            <person name="Hahn M.W."/>
            <person name="Halligan D.L."/>
            <person name="Halpern A.L."/>
            <person name="Halter G.M."/>
            <person name="Han M.V."/>
            <person name="Heger A."/>
            <person name="Hillier L."/>
            <person name="Hinrichs A.S."/>
            <person name="Holmes I."/>
            <person name="Hoskins R.A."/>
            <person name="Hubisz M.J."/>
            <person name="Hultmark D."/>
            <person name="Huntley M.A."/>
            <person name="Jaffe D.B."/>
            <person name="Jagadeeshan S."/>
            <person name="Jeck W.R."/>
            <person name="Johnson J."/>
            <person name="Jones C.D."/>
            <person name="Jordan W.C."/>
            <person name="Karpen G.H."/>
            <person name="Kataoka E."/>
            <person name="Keightley P.D."/>
            <person name="Kheradpour P."/>
            <person name="Kirkness E.F."/>
            <person name="Koerich L.B."/>
            <person name="Kristiansen K."/>
            <person name="Kudrna D."/>
            <person name="Kulathinal R.J."/>
            <person name="Kumar S."/>
            <person name="Kwok R."/>
            <person name="Lander E."/>
            <person name="Langley C.H."/>
            <person name="Lapoint R."/>
            <person name="Lazzaro B.P."/>
            <person name="Lee S.J."/>
            <person name="Levesque L."/>
            <person name="Li R."/>
            <person name="Lin C.F."/>
            <person name="Lin M.F."/>
            <person name="Lindblad-Toh K."/>
            <person name="Llopart A."/>
            <person name="Long M."/>
            <person name="Low L."/>
            <person name="Lozovsky E."/>
            <person name="Lu J."/>
            <person name="Luo M."/>
            <person name="Machado C.A."/>
            <person name="Makalowski W."/>
            <person name="Marzo M."/>
            <person name="Matsuda M."/>
            <person name="Matzkin L."/>
            <person name="McAllister B."/>
            <person name="McBride C.S."/>
            <person name="McKernan B."/>
            <person name="McKernan K."/>
            <person name="Mendez-Lago M."/>
            <person name="Minx P."/>
            <person name="Mollenhauer M.U."/>
            <person name="Montooth K."/>
            <person name="Mount S.M."/>
            <person name="Mu X."/>
            <person name="Myers E."/>
            <person name="Negre B."/>
            <person name="Newfeld S."/>
            <person name="Nielsen R."/>
            <person name="Noor M.A."/>
            <person name="O'Grady P."/>
            <person name="Pachter L."/>
            <person name="Papaceit M."/>
            <person name="Parisi M.J."/>
            <person name="Parisi M."/>
            <person name="Parts L."/>
            <person name="Pedersen J.S."/>
            <person name="Pesole G."/>
            <person name="Phillippy A.M."/>
            <person name="Ponting C.P."/>
            <person name="Pop M."/>
            <person name="Porcelli D."/>
            <person name="Powell J.R."/>
            <person name="Prohaska S."/>
            <person name="Pruitt K."/>
            <person name="Puig M."/>
            <person name="Quesneville H."/>
            <person name="Ram K.R."/>
            <person name="Rand D."/>
            <person name="Rasmussen M.D."/>
            <person name="Reed L.K."/>
            <person name="Reenan R."/>
            <person name="Reily A."/>
            <person name="Remington K.A."/>
            <person name="Rieger T.T."/>
            <person name="Ritchie M.G."/>
            <person name="Robin C."/>
            <person name="Rogers Y.H."/>
            <person name="Rohde C."/>
            <person name="Rozas J."/>
            <person name="Rubenfield M.J."/>
            <person name="Ruiz A."/>
            <person name="Russo S."/>
            <person name="Salzberg S.L."/>
            <person name="Sanchez-Gracia A."/>
            <person name="Saranga D.J."/>
            <person name="Sato H."/>
            <person name="Schaeffer S.W."/>
            <person name="Schatz M.C."/>
            <person name="Schlenke T."/>
            <person name="Schwartz R."/>
            <person name="Segarra C."/>
            <person name="Singh R.S."/>
            <person name="Sirot L."/>
            <person name="Sirota M."/>
            <person name="Sisneros N.B."/>
            <person name="Smith C.D."/>
            <person name="Smith T.F."/>
            <person name="Spieth J."/>
            <person name="Stage D.E."/>
            <person name="Stark A."/>
            <person name="Stephan W."/>
            <person name="Strausberg R.L."/>
            <person name="Strempel S."/>
            <person name="Sturgill D."/>
            <person name="Sutton G."/>
            <person name="Sutton G.G."/>
            <person name="Tao W."/>
            <person name="Teichmann S."/>
            <person name="Tobari Y.N."/>
            <person name="Tomimura Y."/>
            <person name="Tsolas J.M."/>
            <person name="Valente V.L."/>
            <person name="Venter E."/>
            <person name="Venter J.C."/>
            <person name="Vicario S."/>
            <person name="Vieira F.G."/>
            <person name="Vilella A.J."/>
            <person name="Villasante A."/>
            <person name="Walenz B."/>
            <person name="Wang J."/>
            <person name="Wasserman M."/>
            <person name="Watts T."/>
            <person name="Wilson D."/>
            <person name="Wilson R.K."/>
            <person name="Wing R.A."/>
            <person name="Wolfner M.F."/>
            <person name="Wong A."/>
            <person name="Wong G.K."/>
            <person name="Wu C.I."/>
            <person name="Wu G."/>
            <person name="Yamamoto D."/>
            <person name="Yang H.P."/>
            <person name="Yang S.P."/>
            <person name="Yorke J.A."/>
            <person name="Yoshida K."/>
            <person name="Zdobnov E."/>
            <person name="Zhang P."/>
            <person name="Zhang Y."/>
            <person name="Zimin A.V."/>
            <person name="Baldwin J."/>
            <person name="Abdouelleil A."/>
            <person name="Abdulkadir J."/>
            <person name="Abebe A."/>
            <person name="Abera B."/>
            <person name="Abreu J."/>
            <person name="Acer S.C."/>
            <person name="Aftuck L."/>
            <person name="Alexander A."/>
            <person name="An P."/>
            <person name="Anderson E."/>
            <person name="Anderson S."/>
            <person name="Arachi H."/>
            <person name="Azer M."/>
            <person name="Bachantsang P."/>
            <person name="Barry A."/>
            <person name="Bayul T."/>
            <person name="Berlin A."/>
            <person name="Bessette D."/>
            <person name="Bloom T."/>
            <person name="Blye J."/>
            <person name="Boguslavskiy L."/>
            <person name="Bonnet C."/>
            <person name="Boukhgalter B."/>
            <person name="Bourzgui I."/>
            <person name="Brown A."/>
            <person name="Cahill P."/>
            <person name="Channer S."/>
            <person name="Cheshatsang Y."/>
            <person name="Chuda L."/>
            <person name="Citroen M."/>
            <person name="Collymore A."/>
            <person name="Cooke P."/>
            <person name="Costello M."/>
            <person name="D'Aco K."/>
            <person name="Daza R."/>
            <person name="De Haan G."/>
            <person name="DeGray S."/>
            <person name="DeMaso C."/>
            <person name="Dhargay N."/>
            <person name="Dooley K."/>
            <person name="Dooley E."/>
            <person name="Doricent M."/>
            <person name="Dorje P."/>
            <person name="Dorjee K."/>
            <person name="Dupes A."/>
            <person name="Elong R."/>
            <person name="Falk J."/>
            <person name="Farina A."/>
            <person name="Faro S."/>
            <person name="Ferguson D."/>
            <person name="Fisher S."/>
            <person name="Foley C.D."/>
            <person name="Franke A."/>
            <person name="Friedrich D."/>
            <person name="Gadbois L."/>
            <person name="Gearin G."/>
            <person name="Gearin C.R."/>
            <person name="Giannoukos G."/>
            <person name="Goode T."/>
            <person name="Graham J."/>
            <person name="Grandbois E."/>
            <person name="Grewal S."/>
            <person name="Gyaltsen K."/>
            <person name="Hafez N."/>
            <person name="Hagos B."/>
            <person name="Hall J."/>
            <person name="Henson C."/>
            <person name="Hollinger A."/>
            <person name="Honan T."/>
            <person name="Huard M.D."/>
            <person name="Hughes L."/>
            <person name="Hurhula B."/>
            <person name="Husby M.E."/>
            <person name="Kamat A."/>
            <person name="Kanga B."/>
            <person name="Kashin S."/>
            <person name="Khazanovich D."/>
            <person name="Kisner P."/>
            <person name="Lance K."/>
            <person name="Lara M."/>
            <person name="Lee W."/>
            <person name="Lennon N."/>
            <person name="Letendre F."/>
            <person name="LeVine R."/>
            <person name="Lipovsky A."/>
            <person name="Liu X."/>
            <person name="Liu J."/>
            <person name="Liu S."/>
            <person name="Lokyitsang T."/>
            <person name="Lokyitsang Y."/>
            <person name="Lubonja R."/>
            <person name="Lui A."/>
            <person name="MacDonald P."/>
            <person name="Magnisalis V."/>
            <person name="Maru K."/>
            <person name="Matthews C."/>
            <person name="McCusker W."/>
            <person name="McDonough S."/>
            <person name="Mehta T."/>
            <person name="Meldrim J."/>
            <person name="Meneus L."/>
            <person name="Mihai O."/>
            <person name="Mihalev A."/>
            <person name="Mihova T."/>
            <person name="Mittelman R."/>
            <person name="Mlenga V."/>
            <person name="Montmayeur A."/>
            <person name="Mulrain L."/>
            <person name="Navidi A."/>
            <person name="Naylor J."/>
            <person name="Negash T."/>
            <person name="Nguyen T."/>
            <person name="Nguyen N."/>
            <person name="Nicol R."/>
            <person name="Norbu C."/>
            <person name="Norbu N."/>
            <person name="Novod N."/>
            <person name="O'Neill B."/>
            <person name="Osman S."/>
            <person name="Markiewicz E."/>
            <person name="Oyono O.L."/>
            <person name="Patti C."/>
            <person name="Phunkhang P."/>
            <person name="Pierre F."/>
            <person name="Priest M."/>
            <person name="Raghuraman S."/>
            <person name="Rege F."/>
            <person name="Reyes R."/>
            <person name="Rise C."/>
            <person name="Rogov P."/>
            <person name="Ross K."/>
            <person name="Ryan E."/>
            <person name="Settipalli S."/>
            <person name="Shea T."/>
            <person name="Sherpa N."/>
            <person name="Shi L."/>
            <person name="Shih D."/>
            <person name="Sparrow T."/>
            <person name="Spaulding J."/>
            <person name="Stalker J."/>
            <person name="Stange-Thomann N."/>
            <person name="Stavropoulos S."/>
            <person name="Stone C."/>
            <person name="Strader C."/>
            <person name="Tesfaye S."/>
            <person name="Thomson T."/>
            <person name="Thoulutsang Y."/>
            <person name="Thoulutsang D."/>
            <person name="Topham K."/>
            <person name="Topping I."/>
            <person name="Tsamla T."/>
            <person name="Vassiliev H."/>
            <person name="Vo A."/>
            <person name="Wangchuk T."/>
            <person name="Wangdi T."/>
            <person name="Weiand M."/>
            <person name="Wilkinson J."/>
            <person name="Wilson A."/>
            <person name="Yadav S."/>
            <person name="Young G."/>
            <person name="Yu Q."/>
            <person name="Zembek L."/>
            <person name="Zhong D."/>
            <person name="Zimmer A."/>
            <person name="Zwirko Z."/>
            <person name="Jaffe D.B."/>
            <person name="Alvarez P."/>
            <person name="Brockman W."/>
            <person name="Butler J."/>
            <person name="Chin C."/>
            <person name="Gnerre S."/>
            <person name="Grabherr M."/>
            <person name="Kleber M."/>
            <person name="Mauceli E."/>
            <person name="MacCallum I."/>
        </authorList>
    </citation>
    <scope>NUCLEOTIDE SEQUENCE [LARGE SCALE GENOMIC DNA]</scope>
    <source>
        <strain evidence="4">Tucson 14030-0811.24</strain>
    </source>
</reference>
<feature type="compositionally biased region" description="Low complexity" evidence="1">
    <location>
        <begin position="175"/>
        <end position="184"/>
    </location>
</feature>
<proteinExistence type="predicted"/>
<dbReference type="eggNOG" id="ENOG502S745">
    <property type="taxonomic scope" value="Eukaryota"/>
</dbReference>
<keyword evidence="2" id="KW-0812">Transmembrane</keyword>
<dbReference type="GO" id="GO:0005783">
    <property type="term" value="C:endoplasmic reticulum"/>
    <property type="evidence" value="ECO:0007669"/>
    <property type="project" value="TreeGrafter"/>
</dbReference>
<dbReference type="PANTHER" id="PTHR16489">
    <property type="entry name" value="GH11727P"/>
    <property type="match status" value="1"/>
</dbReference>
<feature type="transmembrane region" description="Helical" evidence="2">
    <location>
        <begin position="12"/>
        <end position="33"/>
    </location>
</feature>
<evidence type="ECO:0000256" key="2">
    <source>
        <dbReference type="SAM" id="Phobius"/>
    </source>
</evidence>
<dbReference type="FunCoup" id="B4MRL4">
    <property type="interactions" value="3"/>
</dbReference>
<organism evidence="3 4">
    <name type="scientific">Drosophila willistoni</name>
    <name type="common">Fruit fly</name>
    <dbReference type="NCBI Taxonomy" id="7260"/>
    <lineage>
        <taxon>Eukaryota</taxon>
        <taxon>Metazoa</taxon>
        <taxon>Ecdysozoa</taxon>
        <taxon>Arthropoda</taxon>
        <taxon>Hexapoda</taxon>
        <taxon>Insecta</taxon>
        <taxon>Pterygota</taxon>
        <taxon>Neoptera</taxon>
        <taxon>Endopterygota</taxon>
        <taxon>Diptera</taxon>
        <taxon>Brachycera</taxon>
        <taxon>Muscomorpha</taxon>
        <taxon>Ephydroidea</taxon>
        <taxon>Drosophilidae</taxon>
        <taxon>Drosophila</taxon>
        <taxon>Sophophora</taxon>
    </lineage>
</organism>
<evidence type="ECO:0000313" key="4">
    <source>
        <dbReference type="Proteomes" id="UP000007798"/>
    </source>
</evidence>
<keyword evidence="4" id="KW-1185">Reference proteome</keyword>
<feature type="region of interest" description="Disordered" evidence="1">
    <location>
        <begin position="166"/>
        <end position="189"/>
    </location>
</feature>
<dbReference type="GO" id="GO:0034976">
    <property type="term" value="P:response to endoplasmic reticulum stress"/>
    <property type="evidence" value="ECO:0007669"/>
    <property type="project" value="TreeGrafter"/>
</dbReference>
<dbReference type="GO" id="GO:0000164">
    <property type="term" value="C:protein phosphatase type 1 complex"/>
    <property type="evidence" value="ECO:0007669"/>
    <property type="project" value="TreeGrafter"/>
</dbReference>
<dbReference type="InterPro" id="IPR051254">
    <property type="entry name" value="PPP1R15"/>
</dbReference>
<dbReference type="PANTHER" id="PTHR16489:SF12">
    <property type="entry name" value="GH11727P"/>
    <property type="match status" value="1"/>
</dbReference>
<sequence length="318" mass="36253">MELQKQNIQIPMSIFYNLMGTLFDYLLLAVQLLTNMSSPIYEHYHCAPPRGPARSLWNRKQKEKVGTAESESSKTSDVDHCAEPLATMISLQMMAMDVIDQIQVQEALHQCATSQSSPKPKTTPTAGIEMKAFPSCGAPTFCYFFIDLQPQSIPLCKSIQDKDEFDDAASHSQRSNDSNNNADAEAARRLHRQRSISECSEDSFICFEEDVDENGTMTSNGWCDDNDPDDDDDTTDEVCDCDDISTKSPKKVRFNLVPDVHVMRTWNFAYRAARKGDWQVYSRDRDRFQQRINRVAPILSTVLSSNHREKVYNERFSM</sequence>
<dbReference type="Proteomes" id="UP000007798">
    <property type="component" value="Unassembled WGS sequence"/>
</dbReference>
<accession>B4MRL4</accession>
<dbReference type="AlphaFoldDB" id="B4MRL4"/>
<dbReference type="EMBL" id="CH963850">
    <property type="protein sequence ID" value="EDW74753.2"/>
    <property type="molecule type" value="Genomic_DNA"/>
</dbReference>
<dbReference type="OrthoDB" id="5976067at2759"/>
<evidence type="ECO:0000256" key="1">
    <source>
        <dbReference type="SAM" id="MobiDB-lite"/>
    </source>
</evidence>
<dbReference type="STRING" id="7260.B4MRL4"/>
<keyword evidence="2" id="KW-0472">Membrane</keyword>
<evidence type="ECO:0000313" key="3">
    <source>
        <dbReference type="EMBL" id="EDW74753.2"/>
    </source>
</evidence>
<keyword evidence="2" id="KW-1133">Transmembrane helix</keyword>
<gene>
    <name evidence="3" type="primary">Dwil\GK15845</name>
    <name evidence="3" type="ORF">Dwil_GK15845</name>
</gene>
<dbReference type="GO" id="GO:0019888">
    <property type="term" value="F:protein phosphatase regulator activity"/>
    <property type="evidence" value="ECO:0007669"/>
    <property type="project" value="TreeGrafter"/>
</dbReference>
<dbReference type="HOGENOM" id="CLU_875151_0_0_1"/>
<protein>
    <submittedName>
        <fullName evidence="3">Uncharacterized protein</fullName>
    </submittedName>
</protein>
<dbReference type="InParanoid" id="B4MRL4"/>
<name>B4MRL4_DROWI</name>